<gene>
    <name evidence="1" type="ORF">DILT_LOCUS903</name>
</gene>
<keyword evidence="2" id="KW-1185">Reference proteome</keyword>
<dbReference type="Proteomes" id="UP000281553">
    <property type="component" value="Unassembled WGS sequence"/>
</dbReference>
<dbReference type="Gene3D" id="3.90.79.10">
    <property type="entry name" value="Nucleoside Triphosphate Pyrophosphohydrolase"/>
    <property type="match status" value="1"/>
</dbReference>
<dbReference type="OrthoDB" id="10261522at2759"/>
<proteinExistence type="predicted"/>
<evidence type="ECO:0000313" key="1">
    <source>
        <dbReference type="EMBL" id="VDK37859.1"/>
    </source>
</evidence>
<dbReference type="EMBL" id="UYRU01004747">
    <property type="protein sequence ID" value="VDK37859.1"/>
    <property type="molecule type" value="Genomic_DNA"/>
</dbReference>
<evidence type="ECO:0000313" key="2">
    <source>
        <dbReference type="Proteomes" id="UP000281553"/>
    </source>
</evidence>
<organism evidence="1 2">
    <name type="scientific">Dibothriocephalus latus</name>
    <name type="common">Fish tapeworm</name>
    <name type="synonym">Diphyllobothrium latum</name>
    <dbReference type="NCBI Taxonomy" id="60516"/>
    <lineage>
        <taxon>Eukaryota</taxon>
        <taxon>Metazoa</taxon>
        <taxon>Spiralia</taxon>
        <taxon>Lophotrochozoa</taxon>
        <taxon>Platyhelminthes</taxon>
        <taxon>Cestoda</taxon>
        <taxon>Eucestoda</taxon>
        <taxon>Diphyllobothriidea</taxon>
        <taxon>Diphyllobothriidae</taxon>
        <taxon>Dibothriocephalus</taxon>
    </lineage>
</organism>
<sequence>MLAGIDCFSFVYDDEDGVAAAIDFCFDIELPPHFEPANVDGEVAEFHLLSVPEVSKDFICMSSRP</sequence>
<dbReference type="AlphaFoldDB" id="A0A3P6PPF0"/>
<accession>A0A3P6PPF0</accession>
<name>A0A3P6PPF0_DIBLA</name>
<protein>
    <submittedName>
        <fullName evidence="1">Uncharacterized protein</fullName>
    </submittedName>
</protein>
<reference evidence="1 2" key="1">
    <citation type="submission" date="2018-11" db="EMBL/GenBank/DDBJ databases">
        <authorList>
            <consortium name="Pathogen Informatics"/>
        </authorList>
    </citation>
    <scope>NUCLEOTIDE SEQUENCE [LARGE SCALE GENOMIC DNA]</scope>
</reference>